<proteinExistence type="predicted"/>
<reference evidence="2 3" key="1">
    <citation type="journal article" date="2015" name="Genome Biol. Evol.">
        <title>Comparative Genomics of a Bacterivorous Green Alga Reveals Evolutionary Causalities and Consequences of Phago-Mixotrophic Mode of Nutrition.</title>
        <authorList>
            <person name="Burns J.A."/>
            <person name="Paasch A."/>
            <person name="Narechania A."/>
            <person name="Kim E."/>
        </authorList>
    </citation>
    <scope>NUCLEOTIDE SEQUENCE [LARGE SCALE GENOMIC DNA]</scope>
    <source>
        <strain evidence="2 3">PLY_AMNH</strain>
    </source>
</reference>
<feature type="region of interest" description="Disordered" evidence="1">
    <location>
        <begin position="227"/>
        <end position="293"/>
    </location>
</feature>
<feature type="compositionally biased region" description="Polar residues" evidence="1">
    <location>
        <begin position="227"/>
        <end position="239"/>
    </location>
</feature>
<feature type="region of interest" description="Disordered" evidence="1">
    <location>
        <begin position="681"/>
        <end position="706"/>
    </location>
</feature>
<name>A0AAE0GWF3_9CHLO</name>
<dbReference type="PANTHER" id="PTHR34380:SF1">
    <property type="entry name" value="OS01G0221300 PROTEIN"/>
    <property type="match status" value="1"/>
</dbReference>
<dbReference type="AlphaFoldDB" id="A0AAE0GWF3"/>
<dbReference type="PANTHER" id="PTHR34380">
    <property type="entry name" value="BNAA03G12380D PROTEIN"/>
    <property type="match status" value="1"/>
</dbReference>
<accession>A0AAE0GWF3</accession>
<sequence>MPKRAPKRLRGSDGSTFSACAVCGVRVHAALLGFHQNSGDCAPAPQPERLCSSLDATRDHPDCSVSTLALPHVSYVADDLLSAQTEPQPGQEQETAALRSQLAEVRGQLRDAELKLGSVSAELEHFRSRSHLFEVEVRELRSQLAEELDRRRNPAYGYGPRPASSPASLVLLAGVPTVTGPTTPSLGFKYDPSLPAPAPSPAASHHQINGLSPVAKLRMEAVSGNVSLANRSPSGQQPSECPASSPRSPHDNCASSDQTTTALNLASSTDLAPPPTSAPVNPKLPEMVSASPSAGTPALAAAALEAASHSAPHANARTVATPPNSAPLADVAALEAPSHSALRTAPASIIAGALPLTPPVETLSQTSEGGRRRLRLLPARLFVGENTVHTRTATQGALLVAQPMGAVEPGSTGDTAMGSRDCGVSKKGLYAGDSSEYVAEGGVDAQPKSELMRATPSACGALQADDAADGSRRRAVEGETAREVAQEEVDVIWATPSPPRSEPQAEGGIEDKAVPTTSPVVRCAADGEPQALRNVAVGTGGEIAVVASAFETQEEEEEAMEASYDQAITATTDISEDDDDWISMTGRLARSSPTPKAPKQLDAAQRQPLHMADPVNWKQPYVEHGGMIRPAAQPPAEGATPLRQCIEGVAPADEVGLSPSEKPSPTLHREAVEDRGFTALQGKQGRPDMQGPARTDSRACSSMSGAASLPRMQSLDGLLEEFRTDDDLCLASVCALNRHHQHKAKQGQLEGIPSSLTETRTLATWITGGGAEGAPARTAAEARVTHPSLVERCRSLALNNADQLWEIYASGDDVHFLLL</sequence>
<evidence type="ECO:0000256" key="1">
    <source>
        <dbReference type="SAM" id="MobiDB-lite"/>
    </source>
</evidence>
<evidence type="ECO:0000313" key="2">
    <source>
        <dbReference type="EMBL" id="KAK3285639.1"/>
    </source>
</evidence>
<keyword evidence="3" id="KW-1185">Reference proteome</keyword>
<organism evidence="2 3">
    <name type="scientific">Cymbomonas tetramitiformis</name>
    <dbReference type="NCBI Taxonomy" id="36881"/>
    <lineage>
        <taxon>Eukaryota</taxon>
        <taxon>Viridiplantae</taxon>
        <taxon>Chlorophyta</taxon>
        <taxon>Pyramimonadophyceae</taxon>
        <taxon>Pyramimonadales</taxon>
        <taxon>Pyramimonadaceae</taxon>
        <taxon>Cymbomonas</taxon>
    </lineage>
</organism>
<comment type="caution">
    <text evidence="2">The sequence shown here is derived from an EMBL/GenBank/DDBJ whole genome shotgun (WGS) entry which is preliminary data.</text>
</comment>
<feature type="compositionally biased region" description="Polar residues" evidence="1">
    <location>
        <begin position="253"/>
        <end position="270"/>
    </location>
</feature>
<dbReference type="Proteomes" id="UP001190700">
    <property type="component" value="Unassembled WGS sequence"/>
</dbReference>
<protein>
    <submittedName>
        <fullName evidence="2">Uncharacterized protein</fullName>
    </submittedName>
</protein>
<gene>
    <name evidence="2" type="ORF">CYMTET_6769</name>
</gene>
<dbReference type="EMBL" id="LGRX02001730">
    <property type="protein sequence ID" value="KAK3285639.1"/>
    <property type="molecule type" value="Genomic_DNA"/>
</dbReference>
<evidence type="ECO:0000313" key="3">
    <source>
        <dbReference type="Proteomes" id="UP001190700"/>
    </source>
</evidence>